<reference evidence="2 3" key="1">
    <citation type="journal article" date="2018" name="Biotechnol. Biofuels">
        <title>Integrative visual omics of the white-rot fungus Polyporus brumalis exposes the biotechnological potential of its oxidative enzymes for delignifying raw plant biomass.</title>
        <authorList>
            <person name="Miyauchi S."/>
            <person name="Rancon A."/>
            <person name="Drula E."/>
            <person name="Hage H."/>
            <person name="Chaduli D."/>
            <person name="Favel A."/>
            <person name="Grisel S."/>
            <person name="Henrissat B."/>
            <person name="Herpoel-Gimbert I."/>
            <person name="Ruiz-Duenas F.J."/>
            <person name="Chevret D."/>
            <person name="Hainaut M."/>
            <person name="Lin J."/>
            <person name="Wang M."/>
            <person name="Pangilinan J."/>
            <person name="Lipzen A."/>
            <person name="Lesage-Meessen L."/>
            <person name="Navarro D."/>
            <person name="Riley R."/>
            <person name="Grigoriev I.V."/>
            <person name="Zhou S."/>
            <person name="Raouche S."/>
            <person name="Rosso M.N."/>
        </authorList>
    </citation>
    <scope>NUCLEOTIDE SEQUENCE [LARGE SCALE GENOMIC DNA]</scope>
    <source>
        <strain evidence="2 3">BRFM 1820</strain>
    </source>
</reference>
<proteinExistence type="predicted"/>
<feature type="region of interest" description="Disordered" evidence="1">
    <location>
        <begin position="1"/>
        <end position="80"/>
    </location>
</feature>
<dbReference type="EMBL" id="KZ857544">
    <property type="protein sequence ID" value="RDX40622.1"/>
    <property type="molecule type" value="Genomic_DNA"/>
</dbReference>
<keyword evidence="3" id="KW-1185">Reference proteome</keyword>
<gene>
    <name evidence="2" type="ORF">OH76DRAFT_312971</name>
</gene>
<feature type="compositionally biased region" description="Polar residues" evidence="1">
    <location>
        <begin position="39"/>
        <end position="49"/>
    </location>
</feature>
<accession>A0A371CK02</accession>
<dbReference type="AlphaFoldDB" id="A0A371CK02"/>
<evidence type="ECO:0000313" key="3">
    <source>
        <dbReference type="Proteomes" id="UP000256964"/>
    </source>
</evidence>
<name>A0A371CK02_9APHY</name>
<evidence type="ECO:0000256" key="1">
    <source>
        <dbReference type="SAM" id="MobiDB-lite"/>
    </source>
</evidence>
<feature type="compositionally biased region" description="Pro residues" evidence="1">
    <location>
        <begin position="11"/>
        <end position="22"/>
    </location>
</feature>
<organism evidence="2 3">
    <name type="scientific">Lentinus brumalis</name>
    <dbReference type="NCBI Taxonomy" id="2498619"/>
    <lineage>
        <taxon>Eukaryota</taxon>
        <taxon>Fungi</taxon>
        <taxon>Dikarya</taxon>
        <taxon>Basidiomycota</taxon>
        <taxon>Agaricomycotina</taxon>
        <taxon>Agaricomycetes</taxon>
        <taxon>Polyporales</taxon>
        <taxon>Polyporaceae</taxon>
        <taxon>Lentinus</taxon>
    </lineage>
</organism>
<sequence length="180" mass="19472">MGSILQAYLRPPHPSPRPPHPSQPTSHVSCRTMHERSARTASYDHSPSKSCPAGTRSDDDATRTVLRGRRSERRGIATGLARGFVHASSTRASQHRVGHPTSCGATASRTYQARLAANHTPGSLDQRSSRRSSGFLARSSRSHWPCRRFSCTCVAAARPASVHVHGDTVIIWDGGTRNSG</sequence>
<dbReference type="Proteomes" id="UP000256964">
    <property type="component" value="Unassembled WGS sequence"/>
</dbReference>
<evidence type="ECO:0000313" key="2">
    <source>
        <dbReference type="EMBL" id="RDX40622.1"/>
    </source>
</evidence>
<protein>
    <submittedName>
        <fullName evidence="2">Uncharacterized protein</fullName>
    </submittedName>
</protein>